<gene>
    <name evidence="8" type="ORF">ABMA28_011469</name>
</gene>
<organism evidence="8 9">
    <name type="scientific">Loxostege sticticalis</name>
    <name type="common">Beet webworm moth</name>
    <dbReference type="NCBI Taxonomy" id="481309"/>
    <lineage>
        <taxon>Eukaryota</taxon>
        <taxon>Metazoa</taxon>
        <taxon>Ecdysozoa</taxon>
        <taxon>Arthropoda</taxon>
        <taxon>Hexapoda</taxon>
        <taxon>Insecta</taxon>
        <taxon>Pterygota</taxon>
        <taxon>Neoptera</taxon>
        <taxon>Endopterygota</taxon>
        <taxon>Lepidoptera</taxon>
        <taxon>Glossata</taxon>
        <taxon>Ditrysia</taxon>
        <taxon>Pyraloidea</taxon>
        <taxon>Crambidae</taxon>
        <taxon>Pyraustinae</taxon>
        <taxon>Loxostege</taxon>
    </lineage>
</organism>
<dbReference type="GO" id="GO:0042575">
    <property type="term" value="C:DNA polymerase complex"/>
    <property type="evidence" value="ECO:0007669"/>
    <property type="project" value="UniProtKB-ARBA"/>
</dbReference>
<evidence type="ECO:0000256" key="3">
    <source>
        <dbReference type="ARBA" id="ARBA00022722"/>
    </source>
</evidence>
<reference evidence="8 9" key="1">
    <citation type="submission" date="2024-06" db="EMBL/GenBank/DDBJ databases">
        <title>A chromosome-level genome assembly of beet webworm, Loxostege sticticalis.</title>
        <authorList>
            <person name="Zhang Y."/>
        </authorList>
    </citation>
    <scope>NUCLEOTIDE SEQUENCE [LARGE SCALE GENOMIC DNA]</scope>
    <source>
        <strain evidence="8">AQ028</strain>
        <tissue evidence="8">Male pupae</tissue>
    </source>
</reference>
<dbReference type="GO" id="GO:0003964">
    <property type="term" value="F:RNA-directed DNA polymerase activity"/>
    <property type="evidence" value="ECO:0007669"/>
    <property type="project" value="UniProtKB-KW"/>
</dbReference>
<protein>
    <recommendedName>
        <fullName evidence="7">Integrase catalytic domain-containing protein</fullName>
    </recommendedName>
</protein>
<dbReference type="EMBL" id="JBEDNZ010000029">
    <property type="protein sequence ID" value="KAL0809250.1"/>
    <property type="molecule type" value="Genomic_DNA"/>
</dbReference>
<dbReference type="SUPFAM" id="SSF53098">
    <property type="entry name" value="Ribonuclease H-like"/>
    <property type="match status" value="1"/>
</dbReference>
<dbReference type="PANTHER" id="PTHR38681:SF1">
    <property type="entry name" value="RETROVIRUS-RELATED POL POLYPROTEIN FROM TRANSPOSON 412-LIKE PROTEIN"/>
    <property type="match status" value="1"/>
</dbReference>
<dbReference type="InterPro" id="IPR036397">
    <property type="entry name" value="RNaseH_sf"/>
</dbReference>
<evidence type="ECO:0000256" key="6">
    <source>
        <dbReference type="ARBA" id="ARBA00022918"/>
    </source>
</evidence>
<dbReference type="FunFam" id="3.30.420.10:FF:000032">
    <property type="entry name" value="Retrovirus-related Pol polyprotein from transposon 297-like Protein"/>
    <property type="match status" value="1"/>
</dbReference>
<evidence type="ECO:0000256" key="4">
    <source>
        <dbReference type="ARBA" id="ARBA00022759"/>
    </source>
</evidence>
<sequence>MYENIKYFRHWFEATHFTIFTDHKPLYYAFSERKNNCSPRQFRYLDYISQFSTDIQHISGKDNTVAGTLSRVDELTEPASLEDLAKSQQSDPELAHYVNEESSLRIQEMKIPGSRTELYCDVTRFSFIHIDLIGPLPPSREYRYCLTVVDRFTRWAEAIPIIDITAESVVNAFLLGWVARFGCPTDVVTDRGRQFESATFQQLSKTLGFKHRRTTAYNPQCNGLVERFHRQLKAAIMCHDDSSWSEALPFVLLGIRSSFKEDLQTSSAELVYGEPLSLPGEFFGHNVDKCTTD</sequence>
<dbReference type="InterPro" id="IPR001584">
    <property type="entry name" value="Integrase_cat-core"/>
</dbReference>
<dbReference type="Gene3D" id="3.30.420.10">
    <property type="entry name" value="Ribonuclease H-like superfamily/Ribonuclease H"/>
    <property type="match status" value="1"/>
</dbReference>
<feature type="domain" description="Integrase catalytic" evidence="7">
    <location>
        <begin position="108"/>
        <end position="287"/>
    </location>
</feature>
<dbReference type="AlphaFoldDB" id="A0ABD0S5A6"/>
<name>A0ABD0S5A6_LOXSC</name>
<dbReference type="InterPro" id="IPR012337">
    <property type="entry name" value="RNaseH-like_sf"/>
</dbReference>
<dbReference type="PROSITE" id="PS50994">
    <property type="entry name" value="INTEGRASE"/>
    <property type="match status" value="1"/>
</dbReference>
<keyword evidence="1" id="KW-0808">Transferase</keyword>
<dbReference type="GO" id="GO:0004519">
    <property type="term" value="F:endonuclease activity"/>
    <property type="evidence" value="ECO:0007669"/>
    <property type="project" value="UniProtKB-KW"/>
</dbReference>
<dbReference type="SUPFAM" id="SSF56672">
    <property type="entry name" value="DNA/RNA polymerases"/>
    <property type="match status" value="1"/>
</dbReference>
<accession>A0ABD0S5A6</accession>
<keyword evidence="2" id="KW-0548">Nucleotidyltransferase</keyword>
<evidence type="ECO:0000259" key="7">
    <source>
        <dbReference type="PROSITE" id="PS50994"/>
    </source>
</evidence>
<evidence type="ECO:0000256" key="2">
    <source>
        <dbReference type="ARBA" id="ARBA00022695"/>
    </source>
</evidence>
<dbReference type="Pfam" id="PF17917">
    <property type="entry name" value="RT_RNaseH"/>
    <property type="match status" value="1"/>
</dbReference>
<dbReference type="InterPro" id="IPR041373">
    <property type="entry name" value="RT_RNaseH"/>
</dbReference>
<dbReference type="Pfam" id="PF00665">
    <property type="entry name" value="rve"/>
    <property type="match status" value="1"/>
</dbReference>
<proteinExistence type="predicted"/>
<dbReference type="Proteomes" id="UP001549921">
    <property type="component" value="Unassembled WGS sequence"/>
</dbReference>
<dbReference type="InterPro" id="IPR043502">
    <property type="entry name" value="DNA/RNA_pol_sf"/>
</dbReference>
<evidence type="ECO:0000256" key="5">
    <source>
        <dbReference type="ARBA" id="ARBA00022801"/>
    </source>
</evidence>
<keyword evidence="3" id="KW-0540">Nuclease</keyword>
<keyword evidence="6" id="KW-0695">RNA-directed DNA polymerase</keyword>
<comment type="caution">
    <text evidence="8">The sequence shown here is derived from an EMBL/GenBank/DDBJ whole genome shotgun (WGS) entry which is preliminary data.</text>
</comment>
<evidence type="ECO:0000313" key="9">
    <source>
        <dbReference type="Proteomes" id="UP001549921"/>
    </source>
</evidence>
<keyword evidence="5" id="KW-0378">Hydrolase</keyword>
<keyword evidence="4" id="KW-0255">Endonuclease</keyword>
<evidence type="ECO:0000313" key="8">
    <source>
        <dbReference type="EMBL" id="KAL0809250.1"/>
    </source>
</evidence>
<dbReference type="GO" id="GO:0016787">
    <property type="term" value="F:hydrolase activity"/>
    <property type="evidence" value="ECO:0007669"/>
    <property type="project" value="UniProtKB-KW"/>
</dbReference>
<dbReference type="PANTHER" id="PTHR38681">
    <property type="entry name" value="RETROVIRUS-RELATED POL POLYPROTEIN FROM TRANSPOSON 412-LIKE PROTEIN-RELATED"/>
    <property type="match status" value="1"/>
</dbReference>
<evidence type="ECO:0000256" key="1">
    <source>
        <dbReference type="ARBA" id="ARBA00022679"/>
    </source>
</evidence>